<organism evidence="1 2">
    <name type="scientific">Melastoma candidum</name>
    <dbReference type="NCBI Taxonomy" id="119954"/>
    <lineage>
        <taxon>Eukaryota</taxon>
        <taxon>Viridiplantae</taxon>
        <taxon>Streptophyta</taxon>
        <taxon>Embryophyta</taxon>
        <taxon>Tracheophyta</taxon>
        <taxon>Spermatophyta</taxon>
        <taxon>Magnoliopsida</taxon>
        <taxon>eudicotyledons</taxon>
        <taxon>Gunneridae</taxon>
        <taxon>Pentapetalae</taxon>
        <taxon>rosids</taxon>
        <taxon>malvids</taxon>
        <taxon>Myrtales</taxon>
        <taxon>Melastomataceae</taxon>
        <taxon>Melastomatoideae</taxon>
        <taxon>Melastomateae</taxon>
        <taxon>Melastoma</taxon>
    </lineage>
</organism>
<proteinExistence type="predicted"/>
<gene>
    <name evidence="1" type="ORF">MLD38_019451</name>
</gene>
<name>A0ACB9QX44_9MYRT</name>
<comment type="caution">
    <text evidence="1">The sequence shown here is derived from an EMBL/GenBank/DDBJ whole genome shotgun (WGS) entry which is preliminary data.</text>
</comment>
<evidence type="ECO:0000313" key="2">
    <source>
        <dbReference type="Proteomes" id="UP001057402"/>
    </source>
</evidence>
<keyword evidence="2" id="KW-1185">Reference proteome</keyword>
<dbReference type="EMBL" id="CM042884">
    <property type="protein sequence ID" value="KAI4371185.1"/>
    <property type="molecule type" value="Genomic_DNA"/>
</dbReference>
<protein>
    <submittedName>
        <fullName evidence="1">Uncharacterized protein</fullName>
    </submittedName>
</protein>
<dbReference type="Proteomes" id="UP001057402">
    <property type="component" value="Chromosome 5"/>
</dbReference>
<accession>A0ACB9QX44</accession>
<evidence type="ECO:0000313" key="1">
    <source>
        <dbReference type="EMBL" id="KAI4371185.1"/>
    </source>
</evidence>
<reference evidence="2" key="1">
    <citation type="journal article" date="2023" name="Front. Plant Sci.">
        <title>Chromosomal-level genome assembly of Melastoma candidum provides insights into trichome evolution.</title>
        <authorList>
            <person name="Zhong Y."/>
            <person name="Wu W."/>
            <person name="Sun C."/>
            <person name="Zou P."/>
            <person name="Liu Y."/>
            <person name="Dai S."/>
            <person name="Zhou R."/>
        </authorList>
    </citation>
    <scope>NUCLEOTIDE SEQUENCE [LARGE SCALE GENOMIC DNA]</scope>
</reference>
<sequence length="257" mass="28636">MSSVGNLQDYRHGTSEVVEELEEEQRPQLDTIKENVGGRSSFPYDFDGLSEDCVYVAVGIKGESSVDALSWALRNEVDRPSSTTVCLIHVFQETHFVPSPLGNLPISGVSEQQAEAHKAQERAKRSEQLQKYLMACGAAKVKVDTILIESDGLANAILELIPVLNIKKIVMGTNKSNLRKLRSKKGTGITNQILRKVPDTCEIKVICEGRVAAMDQMPESPHPPPQLHKSSEEPRPHYEQHHTKDYFSCNCFKPKNN</sequence>